<dbReference type="OrthoDB" id="9790390at2"/>
<sequence>MSQIIYSNDADFSKEVLQSELPVLVDFYADWCPPCQMIAPSLDALAEEFAGKAKIVKINVDQNQSLAMKYDVRSIPTLITFKNGEMKQRSAGAMPKSQLASFIQNAM</sequence>
<protein>
    <recommendedName>
        <fullName evidence="6 7">Thioredoxin</fullName>
    </recommendedName>
</protein>
<dbReference type="CDD" id="cd02947">
    <property type="entry name" value="TRX_family"/>
    <property type="match status" value="1"/>
</dbReference>
<feature type="site" description="Deprotonates C-terminal active site Cys" evidence="8">
    <location>
        <position position="26"/>
    </location>
</feature>
<gene>
    <name evidence="11" type="ORF">F542_21220</name>
</gene>
<reference evidence="11 12" key="1">
    <citation type="journal article" date="2014" name="Genome Announc.">
        <title>Complete Closed Genome Sequences of Three Bibersteinia trehalosi Nasopharyngeal Isolates from Cattle with Shipping Fever.</title>
        <authorList>
            <person name="Harhay G.P."/>
            <person name="McVey D.S."/>
            <person name="Koren S."/>
            <person name="Phillippy A.M."/>
            <person name="Bono J."/>
            <person name="Harhay D.M."/>
            <person name="Clawson M.L."/>
            <person name="Heaton M.P."/>
            <person name="Chitko-McKown C.G."/>
            <person name="Korlach J."/>
            <person name="Smith T.P."/>
        </authorList>
    </citation>
    <scope>NUCLEOTIDE SEQUENCE [LARGE SCALE GENOMIC DNA]</scope>
    <source>
        <strain evidence="11 12">USDA-ARS-USMARC-188</strain>
    </source>
</reference>
<dbReference type="PROSITE" id="PS00194">
    <property type="entry name" value="THIOREDOXIN_1"/>
    <property type="match status" value="1"/>
</dbReference>
<dbReference type="AlphaFoldDB" id="A0A4V7ICL2"/>
<feature type="site" description="Contributes to redox potential value" evidence="8">
    <location>
        <position position="34"/>
    </location>
</feature>
<accession>A0A4V7ICL2</accession>
<dbReference type="RefSeq" id="WP_015431480.1">
    <property type="nucleotide sequence ID" value="NZ_CP006954.1"/>
</dbReference>
<dbReference type="Proteomes" id="UP000019091">
    <property type="component" value="Chromosome"/>
</dbReference>
<evidence type="ECO:0000256" key="7">
    <source>
        <dbReference type="PIRNR" id="PIRNR000077"/>
    </source>
</evidence>
<dbReference type="InterPro" id="IPR005746">
    <property type="entry name" value="Thioredoxin"/>
</dbReference>
<keyword evidence="4 9" id="KW-1015">Disulfide bond</keyword>
<evidence type="ECO:0000256" key="5">
    <source>
        <dbReference type="ARBA" id="ARBA00023284"/>
    </source>
</evidence>
<dbReference type="NCBIfam" id="TIGR01068">
    <property type="entry name" value="thioredoxin"/>
    <property type="match status" value="1"/>
</dbReference>
<dbReference type="PIRSF" id="PIRSF000077">
    <property type="entry name" value="Thioredoxin"/>
    <property type="match status" value="1"/>
</dbReference>
<feature type="disulfide bond" description="Redox-active" evidence="9">
    <location>
        <begin position="32"/>
        <end position="35"/>
    </location>
</feature>
<feature type="domain" description="Thioredoxin" evidence="10">
    <location>
        <begin position="1"/>
        <end position="107"/>
    </location>
</feature>
<dbReference type="InterPro" id="IPR013766">
    <property type="entry name" value="Thioredoxin_domain"/>
</dbReference>
<evidence type="ECO:0000313" key="12">
    <source>
        <dbReference type="Proteomes" id="UP000019091"/>
    </source>
</evidence>
<dbReference type="GO" id="GO:0005737">
    <property type="term" value="C:cytoplasm"/>
    <property type="evidence" value="ECO:0007669"/>
    <property type="project" value="TreeGrafter"/>
</dbReference>
<organism evidence="11 12">
    <name type="scientific">Bibersteinia trehalosi USDA-ARS-USMARC-188</name>
    <dbReference type="NCBI Taxonomy" id="1263829"/>
    <lineage>
        <taxon>Bacteria</taxon>
        <taxon>Pseudomonadati</taxon>
        <taxon>Pseudomonadota</taxon>
        <taxon>Gammaproteobacteria</taxon>
        <taxon>Pasteurellales</taxon>
        <taxon>Pasteurellaceae</taxon>
        <taxon>Bibersteinia</taxon>
    </lineage>
</organism>
<proteinExistence type="inferred from homology"/>
<dbReference type="FunFam" id="3.40.30.10:FF:000001">
    <property type="entry name" value="Thioredoxin"/>
    <property type="match status" value="1"/>
</dbReference>
<name>A0A4V7ICL2_BIBTR</name>
<dbReference type="PRINTS" id="PR00421">
    <property type="entry name" value="THIOREDOXIN"/>
</dbReference>
<dbReference type="Pfam" id="PF00085">
    <property type="entry name" value="Thioredoxin"/>
    <property type="match status" value="1"/>
</dbReference>
<feature type="active site" description="Nucleophile" evidence="8">
    <location>
        <position position="35"/>
    </location>
</feature>
<evidence type="ECO:0000256" key="4">
    <source>
        <dbReference type="ARBA" id="ARBA00023157"/>
    </source>
</evidence>
<dbReference type="GO" id="GO:0015035">
    <property type="term" value="F:protein-disulfide reductase activity"/>
    <property type="evidence" value="ECO:0007669"/>
    <property type="project" value="UniProtKB-UniRule"/>
</dbReference>
<evidence type="ECO:0000259" key="10">
    <source>
        <dbReference type="PROSITE" id="PS51352"/>
    </source>
</evidence>
<evidence type="ECO:0000256" key="8">
    <source>
        <dbReference type="PIRSR" id="PIRSR000077-1"/>
    </source>
</evidence>
<feature type="active site" description="Nucleophile" evidence="8">
    <location>
        <position position="32"/>
    </location>
</feature>
<dbReference type="PROSITE" id="PS51352">
    <property type="entry name" value="THIOREDOXIN_2"/>
    <property type="match status" value="1"/>
</dbReference>
<keyword evidence="2" id="KW-0813">Transport</keyword>
<dbReference type="PANTHER" id="PTHR45663:SF11">
    <property type="entry name" value="GEO12009P1"/>
    <property type="match status" value="1"/>
</dbReference>
<feature type="site" description="Contributes to redox potential value" evidence="8">
    <location>
        <position position="33"/>
    </location>
</feature>
<comment type="similarity">
    <text evidence="1 7">Belongs to the thioredoxin family.</text>
</comment>
<dbReference type="SUPFAM" id="SSF52833">
    <property type="entry name" value="Thioredoxin-like"/>
    <property type="match status" value="1"/>
</dbReference>
<keyword evidence="3" id="KW-0249">Electron transport</keyword>
<dbReference type="EMBL" id="CP006954">
    <property type="protein sequence ID" value="AHG82830.1"/>
    <property type="molecule type" value="Genomic_DNA"/>
</dbReference>
<dbReference type="KEGG" id="btre:F542_21220"/>
<dbReference type="InterPro" id="IPR017937">
    <property type="entry name" value="Thioredoxin_CS"/>
</dbReference>
<evidence type="ECO:0000256" key="9">
    <source>
        <dbReference type="PIRSR" id="PIRSR000077-4"/>
    </source>
</evidence>
<dbReference type="InterPro" id="IPR036249">
    <property type="entry name" value="Thioredoxin-like_sf"/>
</dbReference>
<dbReference type="Gene3D" id="3.40.30.10">
    <property type="entry name" value="Glutaredoxin"/>
    <property type="match status" value="1"/>
</dbReference>
<dbReference type="PANTHER" id="PTHR45663">
    <property type="entry name" value="GEO12009P1"/>
    <property type="match status" value="1"/>
</dbReference>
<evidence type="ECO:0000256" key="6">
    <source>
        <dbReference type="NCBIfam" id="TIGR01068"/>
    </source>
</evidence>
<evidence type="ECO:0000256" key="1">
    <source>
        <dbReference type="ARBA" id="ARBA00008987"/>
    </source>
</evidence>
<evidence type="ECO:0000313" key="11">
    <source>
        <dbReference type="EMBL" id="AHG82830.1"/>
    </source>
</evidence>
<evidence type="ECO:0000256" key="3">
    <source>
        <dbReference type="ARBA" id="ARBA00022982"/>
    </source>
</evidence>
<evidence type="ECO:0000256" key="2">
    <source>
        <dbReference type="ARBA" id="ARBA00022448"/>
    </source>
</evidence>
<keyword evidence="5 9" id="KW-0676">Redox-active center</keyword>